<dbReference type="Proteomes" id="UP001319045">
    <property type="component" value="Chromosome"/>
</dbReference>
<dbReference type="InterPro" id="IPR025685">
    <property type="entry name" value="YoaP-like_dom"/>
</dbReference>
<dbReference type="SUPFAM" id="SSF55729">
    <property type="entry name" value="Acyl-CoA N-acyltransferases (Nat)"/>
    <property type="match status" value="1"/>
</dbReference>
<dbReference type="InterPro" id="IPR016181">
    <property type="entry name" value="Acyl_CoA_acyltransferase"/>
</dbReference>
<sequence>MDIITITKENLKNEHICCAISNKEDIQVVSKKSWIAERLDDGLVFKKGNVRGKCFIEYIPAEKAWGPIEAPGYMYIDCLWVSGQFKGQGNSSMLLEECIRDSKEKGMKGLVVLSSKKKMPFIADPKYFRHKGFKLADTAEPYFELLYLPFDNTAEIPKFKPSVKNTAIQEQGMVLYYTAQCPFTAKYAPLIEVVANENDIPFKSVKIETTAEAQNAPSPFTTYSLFYKGKFVTHEILSENKFLKIAKALSSE</sequence>
<gene>
    <name evidence="2" type="ORF">prwr041_10270</name>
</gene>
<keyword evidence="3" id="KW-1185">Reference proteome</keyword>
<evidence type="ECO:0000313" key="3">
    <source>
        <dbReference type="Proteomes" id="UP001319045"/>
    </source>
</evidence>
<protein>
    <submittedName>
        <fullName evidence="2">N-acetyltransferase</fullName>
    </submittedName>
</protein>
<feature type="domain" description="YoaP-like" evidence="1">
    <location>
        <begin position="201"/>
        <end position="244"/>
    </location>
</feature>
<name>A0ABN6EH16_9BACT</name>
<dbReference type="RefSeq" id="WP_207155291.1">
    <property type="nucleotide sequence ID" value="NZ_AP024484.1"/>
</dbReference>
<accession>A0ABN6EH16</accession>
<dbReference type="EMBL" id="AP024484">
    <property type="protein sequence ID" value="BCS85134.1"/>
    <property type="molecule type" value="Genomic_DNA"/>
</dbReference>
<proteinExistence type="predicted"/>
<evidence type="ECO:0000313" key="2">
    <source>
        <dbReference type="EMBL" id="BCS85134.1"/>
    </source>
</evidence>
<dbReference type="Pfam" id="PF14268">
    <property type="entry name" value="YoaP"/>
    <property type="match status" value="1"/>
</dbReference>
<evidence type="ECO:0000259" key="1">
    <source>
        <dbReference type="Pfam" id="PF14268"/>
    </source>
</evidence>
<reference evidence="2 3" key="1">
    <citation type="journal article" date="2022" name="Int. J. Syst. Evol. Microbiol.">
        <title>Prevotella herbatica sp. nov., a plant polysaccharide-decomposing anaerobic bacterium isolated from a methanogenic reactor.</title>
        <authorList>
            <person name="Uek A."/>
            <person name="Tonouchi A."/>
            <person name="Kaku N."/>
            <person name="Ueki K."/>
        </authorList>
    </citation>
    <scope>NUCLEOTIDE SEQUENCE [LARGE SCALE GENOMIC DNA]</scope>
    <source>
        <strain evidence="2 3">WR041</strain>
    </source>
</reference>
<dbReference type="CDD" id="cd04301">
    <property type="entry name" value="NAT_SF"/>
    <property type="match status" value="1"/>
</dbReference>
<dbReference type="Gene3D" id="3.40.630.30">
    <property type="match status" value="1"/>
</dbReference>
<organism evidence="2 3">
    <name type="scientific">Prevotella herbatica</name>
    <dbReference type="NCBI Taxonomy" id="2801997"/>
    <lineage>
        <taxon>Bacteria</taxon>
        <taxon>Pseudomonadati</taxon>
        <taxon>Bacteroidota</taxon>
        <taxon>Bacteroidia</taxon>
        <taxon>Bacteroidales</taxon>
        <taxon>Prevotellaceae</taxon>
        <taxon>Prevotella</taxon>
    </lineage>
</organism>